<proteinExistence type="predicted"/>
<keyword evidence="2" id="KW-1185">Reference proteome</keyword>
<accession>A0ACC1I732</accession>
<comment type="caution">
    <text evidence="1">The sequence shown here is derived from an EMBL/GenBank/DDBJ whole genome shotgun (WGS) entry which is preliminary data.</text>
</comment>
<evidence type="ECO:0000313" key="2">
    <source>
        <dbReference type="Proteomes" id="UP001150581"/>
    </source>
</evidence>
<gene>
    <name evidence="1" type="ORF">LPJ66_008970</name>
</gene>
<organism evidence="1 2">
    <name type="scientific">Kickxella alabastrina</name>
    <dbReference type="NCBI Taxonomy" id="61397"/>
    <lineage>
        <taxon>Eukaryota</taxon>
        <taxon>Fungi</taxon>
        <taxon>Fungi incertae sedis</taxon>
        <taxon>Zoopagomycota</taxon>
        <taxon>Kickxellomycotina</taxon>
        <taxon>Kickxellomycetes</taxon>
        <taxon>Kickxellales</taxon>
        <taxon>Kickxellaceae</taxon>
        <taxon>Kickxella</taxon>
    </lineage>
</organism>
<sequence>MYRLKAKGAVLASSTLRSLRNSSLSIGNTSQHAGSQCRCLSELYFRSMVKQGKTLPGGTTTSETNAKDQQLATKQHTTPHISSIPALKTKPLKAAHTPEHTDALLPHNTHTGKYVPEITVAESKSLLSAQEMAETYTYELHENEWGRDETWLRFSQLPRESHDYLRNIDINRTLALIRGSDRRSRRDGGGAPTSKTMSRMLAVYGAASEAGINPDHYTFQEMIAINVDLLDFRHAREWLARMLAKGIQPTIRPYRALLKGYSRVPGEIDNARQLWQEIKQQLSAGQISSNNFESGTSANLDIKTYTCIIGAECKVGNFAQALGLVDEMSAAGMEPDIAVRNVILDGIANHSGMDAALEEVGHMESAGLKPDGYTYNILLNTAVREGRNEQTRGLLSAAAAAGFIPSIQVVQMLPFEPVEIVDIMAEGSALDRIRVYNTLIKASMRRNNFNQVLQLIGHLRKHNVQANVVTYGMLLDALNKAGRLEQAKSMFKEIVNSGKIQPDLHIFSTMVDACGRSGDIDGMFWFKNKMSAYGVPPAEFVYNSVFSALARWRKDDLSVVMATVDELVRIRPPVRPTIRTLNSIFAAFAGHARTAGLDASETAFLRTWYANTSSKYYVVKDSYLYALALEAFTATKSLDDALTVYSDMVRHSEMDMSVVHTFAQTPGHMLGLMRLAIEQLDFEVVLRLWRDWRPLGMPESDAVVPLVLFACDQMGHPGTAQDIMRGLLTTPEASPAATAAAGSGGFYPRMVNESTLALYIGIVIKHGIESDIIPTM</sequence>
<dbReference type="EMBL" id="JANBPG010001925">
    <property type="protein sequence ID" value="KAJ1887718.1"/>
    <property type="molecule type" value="Genomic_DNA"/>
</dbReference>
<protein>
    <submittedName>
        <fullName evidence="1">Uncharacterized protein</fullName>
    </submittedName>
</protein>
<evidence type="ECO:0000313" key="1">
    <source>
        <dbReference type="EMBL" id="KAJ1887718.1"/>
    </source>
</evidence>
<feature type="non-terminal residue" evidence="1">
    <location>
        <position position="776"/>
    </location>
</feature>
<dbReference type="Proteomes" id="UP001150581">
    <property type="component" value="Unassembled WGS sequence"/>
</dbReference>
<name>A0ACC1I732_9FUNG</name>
<reference evidence="1" key="1">
    <citation type="submission" date="2022-07" db="EMBL/GenBank/DDBJ databases">
        <title>Phylogenomic reconstructions and comparative analyses of Kickxellomycotina fungi.</title>
        <authorList>
            <person name="Reynolds N.K."/>
            <person name="Stajich J.E."/>
            <person name="Barry K."/>
            <person name="Grigoriev I.V."/>
            <person name="Crous P."/>
            <person name="Smith M.E."/>
        </authorList>
    </citation>
    <scope>NUCLEOTIDE SEQUENCE</scope>
    <source>
        <strain evidence="1">Benny 63K</strain>
    </source>
</reference>